<keyword evidence="2" id="KW-1185">Reference proteome</keyword>
<dbReference type="InterPro" id="IPR002763">
    <property type="entry name" value="DUF72"/>
</dbReference>
<sequence length="140" mass="16141">MLAARELASGHDHRIAQSYLTIHRNRKLRHAIEVRHESFVNPQFIRLLRRYHAALVVSDSTEHWPCIEDVTADFVYLRLHGTESKYAGAYSDPALQRWARRRVFCYFDSDTKTQAPFDAQRLIEIVARAGSSTAADEATR</sequence>
<evidence type="ECO:0000313" key="1">
    <source>
        <dbReference type="EMBL" id="PPB84775.1"/>
    </source>
</evidence>
<dbReference type="Proteomes" id="UP000243096">
    <property type="component" value="Unassembled WGS sequence"/>
</dbReference>
<dbReference type="SUPFAM" id="SSF117396">
    <property type="entry name" value="TM1631-like"/>
    <property type="match status" value="1"/>
</dbReference>
<dbReference type="EMBL" id="PRDW01000002">
    <property type="protein sequence ID" value="PPB84775.1"/>
    <property type="molecule type" value="Genomic_DNA"/>
</dbReference>
<proteinExistence type="predicted"/>
<reference evidence="1 2" key="1">
    <citation type="submission" date="2018-01" db="EMBL/GenBank/DDBJ databases">
        <title>Genomic Encyclopedia of Type Strains, Phase III (KMG-III): the genomes of soil and plant-associated and newly described type strains.</title>
        <authorList>
            <person name="Whitman W."/>
        </authorList>
    </citation>
    <scope>NUCLEOTIDE SEQUENCE [LARGE SCALE GENOMIC DNA]</scope>
    <source>
        <strain evidence="1 2">HKI456</strain>
    </source>
</reference>
<protein>
    <submittedName>
        <fullName evidence="1">Uncharacterized protein DUF72</fullName>
    </submittedName>
</protein>
<name>A0A2P5KDM2_9BURK</name>
<comment type="caution">
    <text evidence="1">The sequence shown here is derived from an EMBL/GenBank/DDBJ whole genome shotgun (WGS) entry which is preliminary data.</text>
</comment>
<dbReference type="Pfam" id="PF01904">
    <property type="entry name" value="DUF72"/>
    <property type="match status" value="1"/>
</dbReference>
<gene>
    <name evidence="1" type="ORF">B0O95_102176</name>
</gene>
<dbReference type="Gene3D" id="3.20.20.410">
    <property type="entry name" value="Protein of unknown function UPF0759"/>
    <property type="match status" value="1"/>
</dbReference>
<evidence type="ECO:0000313" key="2">
    <source>
        <dbReference type="Proteomes" id="UP000243096"/>
    </source>
</evidence>
<accession>A0A2P5KDM2</accession>
<dbReference type="PANTHER" id="PTHR30348">
    <property type="entry name" value="UNCHARACTERIZED PROTEIN YECE"/>
    <property type="match status" value="1"/>
</dbReference>
<dbReference type="AlphaFoldDB" id="A0A2P5KDM2"/>
<dbReference type="PANTHER" id="PTHR30348:SF4">
    <property type="entry name" value="DUF72 DOMAIN-CONTAINING PROTEIN"/>
    <property type="match status" value="1"/>
</dbReference>
<dbReference type="OrthoDB" id="9780310at2"/>
<organism evidence="1 2">
    <name type="scientific">Mycetohabitans endofungorum</name>
    <dbReference type="NCBI Taxonomy" id="417203"/>
    <lineage>
        <taxon>Bacteria</taxon>
        <taxon>Pseudomonadati</taxon>
        <taxon>Pseudomonadota</taxon>
        <taxon>Betaproteobacteria</taxon>
        <taxon>Burkholderiales</taxon>
        <taxon>Burkholderiaceae</taxon>
        <taxon>Mycetohabitans</taxon>
    </lineage>
</organism>
<dbReference type="InterPro" id="IPR036520">
    <property type="entry name" value="UPF0759_sf"/>
</dbReference>